<reference evidence="1 2" key="1">
    <citation type="journal article" date="2015" name="Microbiome">
        <title>Genomic resolution of linkages in carbon, nitrogen, and sulfur cycling among widespread estuary sediment bacteria.</title>
        <authorList>
            <person name="Baker B.J."/>
            <person name="Lazar C.S."/>
            <person name="Teske A.P."/>
            <person name="Dick G.J."/>
        </authorList>
    </citation>
    <scope>NUCLEOTIDE SEQUENCE [LARGE SCALE GENOMIC DNA]</scope>
    <source>
        <strain evidence="1">DG_26</strain>
    </source>
</reference>
<accession>A0A0S7WIH8</accession>
<sequence>MAKDFLLDKIRFLLVHYERMGRSLAQAISIERIEETCGSRRRNRCKRRLKKGVSVRFDM</sequence>
<dbReference type="Proteomes" id="UP000051124">
    <property type="component" value="Unassembled WGS sequence"/>
</dbReference>
<evidence type="ECO:0000313" key="1">
    <source>
        <dbReference type="EMBL" id="KPJ49992.1"/>
    </source>
</evidence>
<gene>
    <name evidence="1" type="ORF">AMJ40_04155</name>
</gene>
<evidence type="ECO:0000313" key="2">
    <source>
        <dbReference type="Proteomes" id="UP000051124"/>
    </source>
</evidence>
<name>A0A0S7WIH8_UNCT6</name>
<dbReference type="EMBL" id="LIZT01000033">
    <property type="protein sequence ID" value="KPJ49992.1"/>
    <property type="molecule type" value="Genomic_DNA"/>
</dbReference>
<organism evidence="1 2">
    <name type="scientific">candidate division TA06 bacterium DG_26</name>
    <dbReference type="NCBI Taxonomy" id="1703771"/>
    <lineage>
        <taxon>Bacteria</taxon>
        <taxon>Bacteria division TA06</taxon>
    </lineage>
</organism>
<protein>
    <submittedName>
        <fullName evidence="1">Uncharacterized protein</fullName>
    </submittedName>
</protein>
<proteinExistence type="predicted"/>
<dbReference type="AlphaFoldDB" id="A0A0S7WIH8"/>
<comment type="caution">
    <text evidence="1">The sequence shown here is derived from an EMBL/GenBank/DDBJ whole genome shotgun (WGS) entry which is preliminary data.</text>
</comment>